<dbReference type="Proteomes" id="UP000807159">
    <property type="component" value="Chromosome 1"/>
</dbReference>
<dbReference type="EMBL" id="JACEGQ020000001">
    <property type="protein sequence ID" value="KAH8519266.1"/>
    <property type="molecule type" value="Genomic_DNA"/>
</dbReference>
<name>A0A8T2ZPE4_POPDE</name>
<proteinExistence type="predicted"/>
<evidence type="ECO:0000313" key="3">
    <source>
        <dbReference type="Proteomes" id="UP000807159"/>
    </source>
</evidence>
<protein>
    <submittedName>
        <fullName evidence="2">Uncharacterized protein</fullName>
    </submittedName>
</protein>
<feature type="region of interest" description="Disordered" evidence="1">
    <location>
        <begin position="186"/>
        <end position="207"/>
    </location>
</feature>
<organism evidence="2 3">
    <name type="scientific">Populus deltoides</name>
    <name type="common">Eastern poplar</name>
    <name type="synonym">Eastern cottonwood</name>
    <dbReference type="NCBI Taxonomy" id="3696"/>
    <lineage>
        <taxon>Eukaryota</taxon>
        <taxon>Viridiplantae</taxon>
        <taxon>Streptophyta</taxon>
        <taxon>Embryophyta</taxon>
        <taxon>Tracheophyta</taxon>
        <taxon>Spermatophyta</taxon>
        <taxon>Magnoliopsida</taxon>
        <taxon>eudicotyledons</taxon>
        <taxon>Gunneridae</taxon>
        <taxon>Pentapetalae</taxon>
        <taxon>rosids</taxon>
        <taxon>fabids</taxon>
        <taxon>Malpighiales</taxon>
        <taxon>Salicaceae</taxon>
        <taxon>Saliceae</taxon>
        <taxon>Populus</taxon>
    </lineage>
</organism>
<keyword evidence="3" id="KW-1185">Reference proteome</keyword>
<dbReference type="AlphaFoldDB" id="A0A8T2ZPE4"/>
<dbReference type="PANTHER" id="PTHR35737">
    <property type="entry name" value="CRYPTIC LOCI REGULATOR"/>
    <property type="match status" value="1"/>
</dbReference>
<reference evidence="2" key="1">
    <citation type="journal article" date="2021" name="J. Hered.">
        <title>Genome Assembly of Salicaceae Populus deltoides (Eastern Cottonwood) I-69 Based on Nanopore Sequencing and Hi-C Technologies.</title>
        <authorList>
            <person name="Bai S."/>
            <person name="Wu H."/>
            <person name="Zhang J."/>
            <person name="Pan Z."/>
            <person name="Zhao W."/>
            <person name="Li Z."/>
            <person name="Tong C."/>
        </authorList>
    </citation>
    <scope>NUCLEOTIDE SEQUENCE</scope>
    <source>
        <tissue evidence="2">Leaf</tissue>
    </source>
</reference>
<dbReference type="PANTHER" id="PTHR35737:SF1">
    <property type="entry name" value="CRYPTIC LOCI REGULATOR"/>
    <property type="match status" value="1"/>
</dbReference>
<evidence type="ECO:0000256" key="1">
    <source>
        <dbReference type="SAM" id="MobiDB-lite"/>
    </source>
</evidence>
<sequence length="263" mass="29891">MDLAWAPQDGEEWELRHDDDGFTYKILKRQRLTDPSAAVSQLPFTDPKVEAKQRRERKRNTLLKLKNQYQNEIHKWEVLSNTLRSMEEKTKEVNQAGSYLGSSNSSVVKKSEDSSGSLVDELLLQAETQEAIIRDISNLCDVAEAMCDAQQEQLVQSFIDLPVWSSPRELMKSLCDEQGLSDQGMEQSMAVPSCSKTSDQNSSHLTKNSPKFRLRAASHGSEYLPIAFNLFFVTLNKLGSKDLKKRAIFQLIYDSEENGIPIW</sequence>
<evidence type="ECO:0000313" key="2">
    <source>
        <dbReference type="EMBL" id="KAH8519266.1"/>
    </source>
</evidence>
<feature type="compositionally biased region" description="Polar residues" evidence="1">
    <location>
        <begin position="194"/>
        <end position="207"/>
    </location>
</feature>
<accession>A0A8T2ZPE4</accession>
<gene>
    <name evidence="2" type="ORF">H0E87_000885</name>
</gene>
<comment type="caution">
    <text evidence="2">The sequence shown here is derived from an EMBL/GenBank/DDBJ whole genome shotgun (WGS) entry which is preliminary data.</text>
</comment>